<dbReference type="InterPro" id="IPR000555">
    <property type="entry name" value="JAMM/MPN+_dom"/>
</dbReference>
<organism evidence="2">
    <name type="scientific">Phaeomonas parva</name>
    <dbReference type="NCBI Taxonomy" id="124430"/>
    <lineage>
        <taxon>Eukaryota</taxon>
        <taxon>Sar</taxon>
        <taxon>Stramenopiles</taxon>
        <taxon>Ochrophyta</taxon>
        <taxon>Pinguiophyceae</taxon>
        <taxon>Pinguiochrysidales</taxon>
        <taxon>Pinguiochrysidaceae</taxon>
        <taxon>Phaeomonas</taxon>
    </lineage>
</organism>
<feature type="domain" description="MPN" evidence="1">
    <location>
        <begin position="13"/>
        <end position="153"/>
    </location>
</feature>
<dbReference type="Pfam" id="PF13012">
    <property type="entry name" value="MitMem_reg"/>
    <property type="match status" value="1"/>
</dbReference>
<dbReference type="InterPro" id="IPR037518">
    <property type="entry name" value="MPN"/>
</dbReference>
<dbReference type="EMBL" id="HBGJ01021594">
    <property type="protein sequence ID" value="CAD9255672.1"/>
    <property type="molecule type" value="Transcribed_RNA"/>
</dbReference>
<dbReference type="EMBL" id="HBGJ01021593">
    <property type="protein sequence ID" value="CAD9255671.1"/>
    <property type="molecule type" value="Transcribed_RNA"/>
</dbReference>
<evidence type="ECO:0000313" key="2">
    <source>
        <dbReference type="EMBL" id="CAD9255671.1"/>
    </source>
</evidence>
<dbReference type="SMART" id="SM00232">
    <property type="entry name" value="JAB_MPN"/>
    <property type="match status" value="1"/>
</dbReference>
<dbReference type="Gene3D" id="3.40.140.10">
    <property type="entry name" value="Cytidine Deaminase, domain 2"/>
    <property type="match status" value="1"/>
</dbReference>
<dbReference type="PROSITE" id="PS50249">
    <property type="entry name" value="MPN"/>
    <property type="match status" value="1"/>
</dbReference>
<dbReference type="GO" id="GO:0003743">
    <property type="term" value="F:translation initiation factor activity"/>
    <property type="evidence" value="ECO:0007669"/>
    <property type="project" value="TreeGrafter"/>
</dbReference>
<dbReference type="AlphaFoldDB" id="A0A6U4GIS3"/>
<dbReference type="GO" id="GO:0031369">
    <property type="term" value="F:translation initiation factor binding"/>
    <property type="evidence" value="ECO:0007669"/>
    <property type="project" value="TreeGrafter"/>
</dbReference>
<accession>A0A6U4GIS3</accession>
<dbReference type="Pfam" id="PF01398">
    <property type="entry name" value="JAB"/>
    <property type="match status" value="1"/>
</dbReference>
<protein>
    <recommendedName>
        <fullName evidence="1">MPN domain-containing protein</fullName>
    </recommendedName>
</protein>
<gene>
    <name evidence="2" type="ORF">PPAR1163_LOCUS14041</name>
    <name evidence="3" type="ORF">PPAR1163_LOCUS14042</name>
</gene>
<reference evidence="2" key="1">
    <citation type="submission" date="2021-01" db="EMBL/GenBank/DDBJ databases">
        <authorList>
            <person name="Corre E."/>
            <person name="Pelletier E."/>
            <person name="Niang G."/>
            <person name="Scheremetjew M."/>
            <person name="Finn R."/>
            <person name="Kale V."/>
            <person name="Holt S."/>
            <person name="Cochrane G."/>
            <person name="Meng A."/>
            <person name="Brown T."/>
            <person name="Cohen L."/>
        </authorList>
    </citation>
    <scope>NUCLEOTIDE SEQUENCE</scope>
    <source>
        <strain evidence="2">CCMP2877</strain>
    </source>
</reference>
<sequence length="292" mass="32031">MAVFFGREASLEVKVHPLVPLSILDHYQRRESTQGRVIGTLLGKISDNCVEITNCYAVRHAEPEDFSKMALGRELNAQMCELTTRVAKREVIVGWYSTTIPGVNFPSNNVVVHAFYCEQADNPVILTVDTRLETDEIVVNAFTVAPIVLEGEGVGNILKEHTVITEMGPQERICVDKMITGGIVPSVRSNNALSPEMPVDGSLSRTEDVLEKLLGMLTAVSGYVDDVVAGRREPDNEVGALIAASMASVPRLRPELFQRSFADSVQDMLMVDFLASLTKTQLEIAERINASL</sequence>
<evidence type="ECO:0000259" key="1">
    <source>
        <dbReference type="PROSITE" id="PS50249"/>
    </source>
</evidence>
<dbReference type="PANTHER" id="PTHR10540:SF6">
    <property type="entry name" value="EUKARYOTIC TRANSLATION INITIATION FACTOR 3 SUBUNIT F"/>
    <property type="match status" value="1"/>
</dbReference>
<proteinExistence type="predicted"/>
<dbReference type="GO" id="GO:0008237">
    <property type="term" value="F:metallopeptidase activity"/>
    <property type="evidence" value="ECO:0007669"/>
    <property type="project" value="InterPro"/>
</dbReference>
<dbReference type="PANTHER" id="PTHR10540">
    <property type="entry name" value="EUKARYOTIC TRANSLATION INITIATION FACTOR 3 SUBUNIT F-RELATED"/>
    <property type="match status" value="1"/>
</dbReference>
<dbReference type="InterPro" id="IPR024969">
    <property type="entry name" value="EIF3F/CSN6-like_C"/>
</dbReference>
<evidence type="ECO:0000313" key="3">
    <source>
        <dbReference type="EMBL" id="CAD9255672.1"/>
    </source>
</evidence>
<name>A0A6U4GIS3_9STRA</name>
<dbReference type="GO" id="GO:0071541">
    <property type="term" value="C:eukaryotic translation initiation factor 3 complex, eIF3m"/>
    <property type="evidence" value="ECO:0007669"/>
    <property type="project" value="TreeGrafter"/>
</dbReference>